<sequence length="61" mass="6646">VGCIMTEDLLNAALNENKALKKAAKGYEKELVNLKELQGELSGDACAKHTRPGCKQEVCNR</sequence>
<name>A0A0F8ZHE6_9ZZZZ</name>
<feature type="non-terminal residue" evidence="2">
    <location>
        <position position="1"/>
    </location>
</feature>
<dbReference type="EMBL" id="LAZR01047856">
    <property type="protein sequence ID" value="KKK93242.1"/>
    <property type="molecule type" value="Genomic_DNA"/>
</dbReference>
<gene>
    <name evidence="2" type="ORF">LCGC14_2694820</name>
</gene>
<proteinExistence type="predicted"/>
<reference evidence="2" key="1">
    <citation type="journal article" date="2015" name="Nature">
        <title>Complex archaea that bridge the gap between prokaryotes and eukaryotes.</title>
        <authorList>
            <person name="Spang A."/>
            <person name="Saw J.H."/>
            <person name="Jorgensen S.L."/>
            <person name="Zaremba-Niedzwiedzka K."/>
            <person name="Martijn J."/>
            <person name="Lind A.E."/>
            <person name="van Eijk R."/>
            <person name="Schleper C."/>
            <person name="Guy L."/>
            <person name="Ettema T.J."/>
        </authorList>
    </citation>
    <scope>NUCLEOTIDE SEQUENCE</scope>
</reference>
<feature type="coiled-coil region" evidence="1">
    <location>
        <begin position="10"/>
        <end position="37"/>
    </location>
</feature>
<dbReference type="AlphaFoldDB" id="A0A0F8ZHE6"/>
<accession>A0A0F8ZHE6</accession>
<evidence type="ECO:0000313" key="2">
    <source>
        <dbReference type="EMBL" id="KKK93242.1"/>
    </source>
</evidence>
<keyword evidence="1" id="KW-0175">Coiled coil</keyword>
<protein>
    <submittedName>
        <fullName evidence="2">Uncharacterized protein</fullName>
    </submittedName>
</protein>
<comment type="caution">
    <text evidence="2">The sequence shown here is derived from an EMBL/GenBank/DDBJ whole genome shotgun (WGS) entry which is preliminary data.</text>
</comment>
<organism evidence="2">
    <name type="scientific">marine sediment metagenome</name>
    <dbReference type="NCBI Taxonomy" id="412755"/>
    <lineage>
        <taxon>unclassified sequences</taxon>
        <taxon>metagenomes</taxon>
        <taxon>ecological metagenomes</taxon>
    </lineage>
</organism>
<evidence type="ECO:0000256" key="1">
    <source>
        <dbReference type="SAM" id="Coils"/>
    </source>
</evidence>